<name>A0A0L0UTW2_9BASI</name>
<proteinExistence type="predicted"/>
<gene>
    <name evidence="1" type="ORF">PSTG_16082</name>
</gene>
<sequence>MPRFTAAGQDEHMTTGSKYHLTNPLTTQNDNPVASIWSRGYAYYETHTEEGKKHISKAYVYDATTKIEGEINFMICVRINKWEANWEKNPFIFEALSDIVNKLIPDRQLTLEGIEDVRVTDGPGHGPHRSGQMDFCARLIFEPPNKEGLLDEYMRRGSASVVDTIYLEFLFCSAKEHKMNNPLARDIFPNRLEVVAGVEKILYAFLGNKIKQSLYSLLPLVFNRQARSTIEAGGRYTQVMAMHISRWAHRSAKSVEMQDALSSLTGVAFKDLTVKKTEEVVQKILFSCVASATGSFPKGFKCDLPVELGKRPQERPSRCPQNHAHSSREIGIVCCFYFENGGAEQSEMVDWANLNPEGPEGSCIPQRPQGSNEIVSTLMAFGQVIIGCTVPVNQEIGWTE</sequence>
<dbReference type="AlphaFoldDB" id="A0A0L0UTW2"/>
<organism evidence="1 2">
    <name type="scientific">Puccinia striiformis f. sp. tritici PST-78</name>
    <dbReference type="NCBI Taxonomy" id="1165861"/>
    <lineage>
        <taxon>Eukaryota</taxon>
        <taxon>Fungi</taxon>
        <taxon>Dikarya</taxon>
        <taxon>Basidiomycota</taxon>
        <taxon>Pucciniomycotina</taxon>
        <taxon>Pucciniomycetes</taxon>
        <taxon>Pucciniales</taxon>
        <taxon>Pucciniaceae</taxon>
        <taxon>Puccinia</taxon>
    </lineage>
</organism>
<reference evidence="2" key="1">
    <citation type="submission" date="2014-03" db="EMBL/GenBank/DDBJ databases">
        <title>The Genome Sequence of Puccinia striiformis f. sp. tritici PST-78.</title>
        <authorList>
            <consortium name="The Broad Institute Genome Sequencing Platform"/>
            <person name="Cuomo C."/>
            <person name="Hulbert S."/>
            <person name="Chen X."/>
            <person name="Walker B."/>
            <person name="Young S.K."/>
            <person name="Zeng Q."/>
            <person name="Gargeya S."/>
            <person name="Fitzgerald M."/>
            <person name="Haas B."/>
            <person name="Abouelleil A."/>
            <person name="Alvarado L."/>
            <person name="Arachchi H.M."/>
            <person name="Berlin A.M."/>
            <person name="Chapman S.B."/>
            <person name="Goldberg J."/>
            <person name="Griggs A."/>
            <person name="Gujja S."/>
            <person name="Hansen M."/>
            <person name="Howarth C."/>
            <person name="Imamovic A."/>
            <person name="Larimer J."/>
            <person name="McCowan C."/>
            <person name="Montmayeur A."/>
            <person name="Murphy C."/>
            <person name="Neiman D."/>
            <person name="Pearson M."/>
            <person name="Priest M."/>
            <person name="Roberts A."/>
            <person name="Saif S."/>
            <person name="Shea T."/>
            <person name="Sisk P."/>
            <person name="Sykes S."/>
            <person name="Wortman J."/>
            <person name="Nusbaum C."/>
            <person name="Birren B."/>
        </authorList>
    </citation>
    <scope>NUCLEOTIDE SEQUENCE [LARGE SCALE GENOMIC DNA]</scope>
    <source>
        <strain evidence="2">race PST-78</strain>
    </source>
</reference>
<dbReference type="Proteomes" id="UP000054564">
    <property type="component" value="Unassembled WGS sequence"/>
</dbReference>
<protein>
    <submittedName>
        <fullName evidence="1">Uncharacterized protein</fullName>
    </submittedName>
</protein>
<evidence type="ECO:0000313" key="1">
    <source>
        <dbReference type="EMBL" id="KNE90463.1"/>
    </source>
</evidence>
<comment type="caution">
    <text evidence="1">The sequence shown here is derived from an EMBL/GenBank/DDBJ whole genome shotgun (WGS) entry which is preliminary data.</text>
</comment>
<accession>A0A0L0UTW2</accession>
<evidence type="ECO:0000313" key="2">
    <source>
        <dbReference type="Proteomes" id="UP000054564"/>
    </source>
</evidence>
<keyword evidence="2" id="KW-1185">Reference proteome</keyword>
<dbReference type="EMBL" id="AJIL01000255">
    <property type="protein sequence ID" value="KNE90463.1"/>
    <property type="molecule type" value="Genomic_DNA"/>
</dbReference>